<name>A0A8K0P6Q6_LADFU</name>
<keyword evidence="2" id="KW-1185">Reference proteome</keyword>
<evidence type="ECO:0000313" key="1">
    <source>
        <dbReference type="EMBL" id="KAG8235881.1"/>
    </source>
</evidence>
<dbReference type="AlphaFoldDB" id="A0A8K0P6Q6"/>
<reference evidence="1" key="1">
    <citation type="submission" date="2013-04" db="EMBL/GenBank/DDBJ databases">
        <authorList>
            <person name="Qu J."/>
            <person name="Murali S.C."/>
            <person name="Bandaranaike D."/>
            <person name="Bellair M."/>
            <person name="Blankenburg K."/>
            <person name="Chao H."/>
            <person name="Dinh H."/>
            <person name="Doddapaneni H."/>
            <person name="Downs B."/>
            <person name="Dugan-Rocha S."/>
            <person name="Elkadiri S."/>
            <person name="Gnanaolivu R.D."/>
            <person name="Hernandez B."/>
            <person name="Javaid M."/>
            <person name="Jayaseelan J.C."/>
            <person name="Lee S."/>
            <person name="Li M."/>
            <person name="Ming W."/>
            <person name="Munidasa M."/>
            <person name="Muniz J."/>
            <person name="Nguyen L."/>
            <person name="Ongeri F."/>
            <person name="Osuji N."/>
            <person name="Pu L.-L."/>
            <person name="Puazo M."/>
            <person name="Qu C."/>
            <person name="Quiroz J."/>
            <person name="Raj R."/>
            <person name="Weissenberger G."/>
            <person name="Xin Y."/>
            <person name="Zou X."/>
            <person name="Han Y."/>
            <person name="Richards S."/>
            <person name="Worley K."/>
            <person name="Muzny D."/>
            <person name="Gibbs R."/>
        </authorList>
    </citation>
    <scope>NUCLEOTIDE SEQUENCE</scope>
    <source>
        <strain evidence="1">Sampled in the wild</strain>
    </source>
</reference>
<dbReference type="Proteomes" id="UP000792457">
    <property type="component" value="Unassembled WGS sequence"/>
</dbReference>
<proteinExistence type="predicted"/>
<organism evidence="1 2">
    <name type="scientific">Ladona fulva</name>
    <name type="common">Scarce chaser dragonfly</name>
    <name type="synonym">Libellula fulva</name>
    <dbReference type="NCBI Taxonomy" id="123851"/>
    <lineage>
        <taxon>Eukaryota</taxon>
        <taxon>Metazoa</taxon>
        <taxon>Ecdysozoa</taxon>
        <taxon>Arthropoda</taxon>
        <taxon>Hexapoda</taxon>
        <taxon>Insecta</taxon>
        <taxon>Pterygota</taxon>
        <taxon>Palaeoptera</taxon>
        <taxon>Odonata</taxon>
        <taxon>Epiprocta</taxon>
        <taxon>Anisoptera</taxon>
        <taxon>Libelluloidea</taxon>
        <taxon>Libellulidae</taxon>
        <taxon>Ladona</taxon>
    </lineage>
</organism>
<dbReference type="EMBL" id="KZ308964">
    <property type="protein sequence ID" value="KAG8235881.1"/>
    <property type="molecule type" value="Genomic_DNA"/>
</dbReference>
<reference evidence="1" key="2">
    <citation type="submission" date="2017-10" db="EMBL/GenBank/DDBJ databases">
        <title>Ladona fulva Genome sequencing and assembly.</title>
        <authorList>
            <person name="Murali S."/>
            <person name="Richards S."/>
            <person name="Bandaranaike D."/>
            <person name="Bellair M."/>
            <person name="Blankenburg K."/>
            <person name="Chao H."/>
            <person name="Dinh H."/>
            <person name="Doddapaneni H."/>
            <person name="Dugan-Rocha S."/>
            <person name="Elkadiri S."/>
            <person name="Gnanaolivu R."/>
            <person name="Hernandez B."/>
            <person name="Skinner E."/>
            <person name="Javaid M."/>
            <person name="Lee S."/>
            <person name="Li M."/>
            <person name="Ming W."/>
            <person name="Munidasa M."/>
            <person name="Muniz J."/>
            <person name="Nguyen L."/>
            <person name="Hughes D."/>
            <person name="Osuji N."/>
            <person name="Pu L.-L."/>
            <person name="Puazo M."/>
            <person name="Qu C."/>
            <person name="Quiroz J."/>
            <person name="Raj R."/>
            <person name="Weissenberger G."/>
            <person name="Xin Y."/>
            <person name="Zou X."/>
            <person name="Han Y."/>
            <person name="Worley K."/>
            <person name="Muzny D."/>
            <person name="Gibbs R."/>
        </authorList>
    </citation>
    <scope>NUCLEOTIDE SEQUENCE</scope>
    <source>
        <strain evidence="1">Sampled in the wild</strain>
    </source>
</reference>
<gene>
    <name evidence="1" type="ORF">J437_LFUL010111</name>
</gene>
<sequence length="59" mass="6519">MSSALSECRESLMIDLPVVGRCLCCLSTMAGRVCENLRPILRNATKCSQINIIRKIGLH</sequence>
<protein>
    <submittedName>
        <fullName evidence="1">Uncharacterized protein</fullName>
    </submittedName>
</protein>
<evidence type="ECO:0000313" key="2">
    <source>
        <dbReference type="Proteomes" id="UP000792457"/>
    </source>
</evidence>
<accession>A0A8K0P6Q6</accession>
<comment type="caution">
    <text evidence="1">The sequence shown here is derived from an EMBL/GenBank/DDBJ whole genome shotgun (WGS) entry which is preliminary data.</text>
</comment>